<feature type="transmembrane region" description="Helical" evidence="1">
    <location>
        <begin position="404"/>
        <end position="424"/>
    </location>
</feature>
<dbReference type="PANTHER" id="PTHR30092:SF0">
    <property type="entry name" value="INNER MEMBRANE PROTEIN CRED"/>
    <property type="match status" value="1"/>
</dbReference>
<gene>
    <name evidence="2" type="ORF">SAMN02927921_03746</name>
</gene>
<dbReference type="Pfam" id="PF06123">
    <property type="entry name" value="CreD"/>
    <property type="match status" value="1"/>
</dbReference>
<dbReference type="RefSeq" id="WP_072318988.1">
    <property type="nucleotide sequence ID" value="NZ_FPJE01000029.1"/>
</dbReference>
<dbReference type="OrthoDB" id="9791851at2"/>
<accession>A0A1K1RM21</accession>
<dbReference type="GO" id="GO:0005886">
    <property type="term" value="C:plasma membrane"/>
    <property type="evidence" value="ECO:0007669"/>
    <property type="project" value="TreeGrafter"/>
</dbReference>
<reference evidence="2 3" key="1">
    <citation type="submission" date="2016-11" db="EMBL/GenBank/DDBJ databases">
        <authorList>
            <person name="Jaros S."/>
            <person name="Januszkiewicz K."/>
            <person name="Wedrychowicz H."/>
        </authorList>
    </citation>
    <scope>NUCLEOTIDE SEQUENCE [LARGE SCALE GENOMIC DNA]</scope>
    <source>
        <strain evidence="2 3">CGMCC 1.12145</strain>
    </source>
</reference>
<name>A0A1K1RM21_9FLAO</name>
<protein>
    <submittedName>
        <fullName evidence="2">Inner membrane protein</fullName>
    </submittedName>
</protein>
<keyword evidence="1" id="KW-1133">Transmembrane helix</keyword>
<keyword evidence="3" id="KW-1185">Reference proteome</keyword>
<dbReference type="PANTHER" id="PTHR30092">
    <property type="entry name" value="INNER MEMBRANE PROTEIN CRED"/>
    <property type="match status" value="1"/>
</dbReference>
<dbReference type="InterPro" id="IPR010364">
    <property type="entry name" value="Uncharacterised_IM_CreD"/>
</dbReference>
<feature type="transmembrane region" description="Helical" evidence="1">
    <location>
        <begin position="352"/>
        <end position="371"/>
    </location>
</feature>
<evidence type="ECO:0000256" key="1">
    <source>
        <dbReference type="SAM" id="Phobius"/>
    </source>
</evidence>
<evidence type="ECO:0000313" key="3">
    <source>
        <dbReference type="Proteomes" id="UP000182248"/>
    </source>
</evidence>
<dbReference type="AlphaFoldDB" id="A0A1K1RM21"/>
<dbReference type="PIRSF" id="PIRSF004548">
    <property type="entry name" value="CreD"/>
    <property type="match status" value="1"/>
</dbReference>
<dbReference type="Proteomes" id="UP000182248">
    <property type="component" value="Unassembled WGS sequence"/>
</dbReference>
<dbReference type="EMBL" id="FPJE01000029">
    <property type="protein sequence ID" value="SFW73062.1"/>
    <property type="molecule type" value="Genomic_DNA"/>
</dbReference>
<feature type="transmembrane region" description="Helical" evidence="1">
    <location>
        <begin position="377"/>
        <end position="397"/>
    </location>
</feature>
<feature type="transmembrane region" description="Helical" evidence="1">
    <location>
        <begin position="430"/>
        <end position="449"/>
    </location>
</feature>
<sequence length="459" mass="52781">MEQHQKDRGKFGAWIRTSVTARMLMVGFLILILLIPLSFVKDLIRERSSRKQGVMNEISEKWGDEVILFGPVLEIPYKTFRQKTVVEESTKKMFTETIEEVSYLYVFPDALDINSRVNPEEKYYGIYKTSVYQSSTSLSGSFSIPDFTEQEIKESNILWERVRIVMKMSNQKGVSNQAKITMGSHTYDLKSRYVAEENYGNRPALQTLESPVLKEKDVPHTANTGFSMTLDIRGSRQMSFIPVGKQTTVAMTSPWQTANFFGKFLPHNDGKIHENGFDAQWKILEINRPFSQQFINQLPDLETYAFGVNFMIPVDDYQKSERTSKYGFMVISLTFLVFFLIQTLSKIHIHPFQYLMIGLALVMFYTLLISISEHSNFFKAYLIAGTSVIVLISTYSLSILKSRMFSLFIMLSLVAIYTFIYIIIQLENYALITGSTGLFVILAIVMFISRKIDWGSENQ</sequence>
<feature type="transmembrane region" description="Helical" evidence="1">
    <location>
        <begin position="21"/>
        <end position="40"/>
    </location>
</feature>
<organism evidence="2 3">
    <name type="scientific">Sinomicrobium oceani</name>
    <dbReference type="NCBI Taxonomy" id="1150368"/>
    <lineage>
        <taxon>Bacteria</taxon>
        <taxon>Pseudomonadati</taxon>
        <taxon>Bacteroidota</taxon>
        <taxon>Flavobacteriia</taxon>
        <taxon>Flavobacteriales</taxon>
        <taxon>Flavobacteriaceae</taxon>
        <taxon>Sinomicrobium</taxon>
    </lineage>
</organism>
<dbReference type="NCBIfam" id="NF008712">
    <property type="entry name" value="PRK11715.1-1"/>
    <property type="match status" value="1"/>
</dbReference>
<dbReference type="STRING" id="1150368.SAMN02927921_03746"/>
<keyword evidence="1" id="KW-0472">Membrane</keyword>
<proteinExistence type="predicted"/>
<evidence type="ECO:0000313" key="2">
    <source>
        <dbReference type="EMBL" id="SFW73062.1"/>
    </source>
</evidence>
<feature type="transmembrane region" description="Helical" evidence="1">
    <location>
        <begin position="326"/>
        <end position="345"/>
    </location>
</feature>
<keyword evidence="1" id="KW-0812">Transmembrane</keyword>